<protein>
    <submittedName>
        <fullName evidence="4">DNA-binding response OmpR family regulator</fullName>
    </submittedName>
</protein>
<dbReference type="PROSITE" id="PS50110">
    <property type="entry name" value="RESPONSE_REGULATORY"/>
    <property type="match status" value="1"/>
</dbReference>
<sequence>MAALSLSFVDDNEADHVLLEEALDELGLSACGRHFLDADEFLAALKCGEVTPDAVITDLNMPGRDGFDLIRAVRACPAWGTLPVLVFTTSGAEEDRARAAAVGADGYFVKPDSTRALVGVLKAMIHVLEQ</sequence>
<gene>
    <name evidence="4" type="ORF">QO006_002597</name>
</gene>
<dbReference type="EMBL" id="JAURUR010000009">
    <property type="protein sequence ID" value="MDP9765149.1"/>
    <property type="molecule type" value="Genomic_DNA"/>
</dbReference>
<dbReference type="InterPro" id="IPR011006">
    <property type="entry name" value="CheY-like_superfamily"/>
</dbReference>
<dbReference type="InterPro" id="IPR050595">
    <property type="entry name" value="Bact_response_regulator"/>
</dbReference>
<evidence type="ECO:0000259" key="3">
    <source>
        <dbReference type="PROSITE" id="PS50110"/>
    </source>
</evidence>
<reference evidence="4 5" key="1">
    <citation type="submission" date="2023-07" db="EMBL/GenBank/DDBJ databases">
        <title>Genomic Encyclopedia of Type Strains, Phase IV (KMG-IV): sequencing the most valuable type-strain genomes for metagenomic binning, comparative biology and taxonomic classification.</title>
        <authorList>
            <person name="Goeker M."/>
        </authorList>
    </citation>
    <scope>NUCLEOTIDE SEQUENCE [LARGE SCALE GENOMIC DNA]</scope>
    <source>
        <strain evidence="4 5">NIO-1023</strain>
    </source>
</reference>
<evidence type="ECO:0000256" key="2">
    <source>
        <dbReference type="PROSITE-ProRule" id="PRU00169"/>
    </source>
</evidence>
<dbReference type="PANTHER" id="PTHR44591">
    <property type="entry name" value="STRESS RESPONSE REGULATOR PROTEIN 1"/>
    <property type="match status" value="1"/>
</dbReference>
<dbReference type="Proteomes" id="UP001232163">
    <property type="component" value="Unassembled WGS sequence"/>
</dbReference>
<keyword evidence="4" id="KW-0238">DNA-binding</keyword>
<keyword evidence="5" id="KW-1185">Reference proteome</keyword>
<name>A0ABT9MG38_9DEIO</name>
<dbReference type="RefSeq" id="WP_307466746.1">
    <property type="nucleotide sequence ID" value="NZ_JAURUR010000009.1"/>
</dbReference>
<evidence type="ECO:0000313" key="5">
    <source>
        <dbReference type="Proteomes" id="UP001232163"/>
    </source>
</evidence>
<organism evidence="4 5">
    <name type="scientific">Deinococcus enclensis</name>
    <dbReference type="NCBI Taxonomy" id="1049582"/>
    <lineage>
        <taxon>Bacteria</taxon>
        <taxon>Thermotogati</taxon>
        <taxon>Deinococcota</taxon>
        <taxon>Deinococci</taxon>
        <taxon>Deinococcales</taxon>
        <taxon>Deinococcaceae</taxon>
        <taxon>Deinococcus</taxon>
    </lineage>
</organism>
<evidence type="ECO:0000313" key="4">
    <source>
        <dbReference type="EMBL" id="MDP9765149.1"/>
    </source>
</evidence>
<feature type="domain" description="Response regulatory" evidence="3">
    <location>
        <begin position="5"/>
        <end position="125"/>
    </location>
</feature>
<comment type="caution">
    <text evidence="4">The sequence shown here is derived from an EMBL/GenBank/DDBJ whole genome shotgun (WGS) entry which is preliminary data.</text>
</comment>
<dbReference type="GO" id="GO:0003677">
    <property type="term" value="F:DNA binding"/>
    <property type="evidence" value="ECO:0007669"/>
    <property type="project" value="UniProtKB-KW"/>
</dbReference>
<dbReference type="Pfam" id="PF00072">
    <property type="entry name" value="Response_reg"/>
    <property type="match status" value="1"/>
</dbReference>
<dbReference type="InterPro" id="IPR001789">
    <property type="entry name" value="Sig_transdc_resp-reg_receiver"/>
</dbReference>
<dbReference type="SMART" id="SM00448">
    <property type="entry name" value="REC"/>
    <property type="match status" value="1"/>
</dbReference>
<feature type="modified residue" description="4-aspartylphosphate" evidence="2">
    <location>
        <position position="58"/>
    </location>
</feature>
<evidence type="ECO:0000256" key="1">
    <source>
        <dbReference type="ARBA" id="ARBA00022553"/>
    </source>
</evidence>
<proteinExistence type="predicted"/>
<accession>A0ABT9MG38</accession>
<dbReference type="SUPFAM" id="SSF52172">
    <property type="entry name" value="CheY-like"/>
    <property type="match status" value="1"/>
</dbReference>
<dbReference type="PANTHER" id="PTHR44591:SF3">
    <property type="entry name" value="RESPONSE REGULATORY DOMAIN-CONTAINING PROTEIN"/>
    <property type="match status" value="1"/>
</dbReference>
<dbReference type="Gene3D" id="3.40.50.2300">
    <property type="match status" value="1"/>
</dbReference>
<keyword evidence="1 2" id="KW-0597">Phosphoprotein</keyword>